<dbReference type="InterPro" id="IPR000811">
    <property type="entry name" value="Glyco_trans_35"/>
</dbReference>
<keyword evidence="2" id="KW-0808">Transferase</keyword>
<evidence type="ECO:0000256" key="1">
    <source>
        <dbReference type="ARBA" id="ARBA00006047"/>
    </source>
</evidence>
<dbReference type="EC" id="2.4.1.1" evidence="2"/>
<sequence length="178" mass="19759">MSFSVVYTQKACPASCGGCDEKSLSKFFHNNLSLGTYTDEGKIVDNIGQLVLACLLSSLKFLLGRLLDNALLNLGLKESFGEGIKNLDFRIKDVLDDEVDTTLGNGGLSRLAAYYIDSLATLAWDTALNILIVSFNKVEFPGYWLNFNNPWELPRLEVVVNIQFSESVSIYTDEEGRK</sequence>
<dbReference type="GO" id="GO:0030170">
    <property type="term" value="F:pyridoxal phosphate binding"/>
    <property type="evidence" value="ECO:0007669"/>
    <property type="project" value="TreeGrafter"/>
</dbReference>
<protein>
    <recommendedName>
        <fullName evidence="2">Alpha-1,4 glucan phosphorylase</fullName>
        <ecNumber evidence="2">2.4.1.1</ecNumber>
    </recommendedName>
</protein>
<comment type="caution">
    <text evidence="3">The sequence shown here is derived from an EMBL/GenBank/DDBJ whole genome shotgun (WGS) entry which is preliminary data.</text>
</comment>
<evidence type="ECO:0000256" key="2">
    <source>
        <dbReference type="RuleBase" id="RU000587"/>
    </source>
</evidence>
<dbReference type="OrthoDB" id="3261597at2759"/>
<dbReference type="GO" id="GO:0008184">
    <property type="term" value="F:glycogen phosphorylase activity"/>
    <property type="evidence" value="ECO:0007669"/>
    <property type="project" value="InterPro"/>
</dbReference>
<organism evidence="3 4">
    <name type="scientific">Dentiscutata erythropus</name>
    <dbReference type="NCBI Taxonomy" id="1348616"/>
    <lineage>
        <taxon>Eukaryota</taxon>
        <taxon>Fungi</taxon>
        <taxon>Fungi incertae sedis</taxon>
        <taxon>Mucoromycota</taxon>
        <taxon>Glomeromycotina</taxon>
        <taxon>Glomeromycetes</taxon>
        <taxon>Diversisporales</taxon>
        <taxon>Gigasporaceae</taxon>
        <taxon>Dentiscutata</taxon>
    </lineage>
</organism>
<dbReference type="PANTHER" id="PTHR11468">
    <property type="entry name" value="GLYCOGEN PHOSPHORYLASE"/>
    <property type="match status" value="1"/>
</dbReference>
<evidence type="ECO:0000313" key="3">
    <source>
        <dbReference type="EMBL" id="CAG8532118.1"/>
    </source>
</evidence>
<keyword evidence="2" id="KW-0663">Pyridoxal phosphate</keyword>
<dbReference type="SUPFAM" id="SSF53756">
    <property type="entry name" value="UDP-Glycosyltransferase/glycogen phosphorylase"/>
    <property type="match status" value="1"/>
</dbReference>
<comment type="catalytic activity">
    <reaction evidence="2">
        <text>[(1-&gt;4)-alpha-D-glucosyl](n) + phosphate = [(1-&gt;4)-alpha-D-glucosyl](n-1) + alpha-D-glucose 1-phosphate</text>
        <dbReference type="Rhea" id="RHEA:41732"/>
        <dbReference type="Rhea" id="RHEA-COMP:9584"/>
        <dbReference type="Rhea" id="RHEA-COMP:9586"/>
        <dbReference type="ChEBI" id="CHEBI:15444"/>
        <dbReference type="ChEBI" id="CHEBI:43474"/>
        <dbReference type="ChEBI" id="CHEBI:58601"/>
        <dbReference type="EC" id="2.4.1.1"/>
    </reaction>
</comment>
<dbReference type="Proteomes" id="UP000789405">
    <property type="component" value="Unassembled WGS sequence"/>
</dbReference>
<name>A0A9N9AKG4_9GLOM</name>
<gene>
    <name evidence="3" type="ORF">DERYTH_LOCUS4395</name>
</gene>
<dbReference type="Gene3D" id="3.40.50.2000">
    <property type="entry name" value="Glycogen Phosphorylase B"/>
    <property type="match status" value="1"/>
</dbReference>
<dbReference type="GO" id="GO:0005980">
    <property type="term" value="P:glycogen catabolic process"/>
    <property type="evidence" value="ECO:0007669"/>
    <property type="project" value="TreeGrafter"/>
</dbReference>
<dbReference type="PANTHER" id="PTHR11468:SF3">
    <property type="entry name" value="GLYCOGEN PHOSPHORYLASE, LIVER FORM"/>
    <property type="match status" value="1"/>
</dbReference>
<keyword evidence="4" id="KW-1185">Reference proteome</keyword>
<evidence type="ECO:0000313" key="4">
    <source>
        <dbReference type="Proteomes" id="UP000789405"/>
    </source>
</evidence>
<keyword evidence="2" id="KW-0119">Carbohydrate metabolism</keyword>
<keyword evidence="2" id="KW-0328">Glycosyltransferase</keyword>
<accession>A0A9N9AKG4</accession>
<dbReference type="AlphaFoldDB" id="A0A9N9AKG4"/>
<comment type="function">
    <text evidence="2">Allosteric enzyme that catalyzes the rate-limiting step in glycogen catabolism, the phosphorolytic cleavage of glycogen to produce glucose-1-phosphate, and plays a central role in maintaining cellular and organismal glucose homeostasis.</text>
</comment>
<reference evidence="3" key="1">
    <citation type="submission" date="2021-06" db="EMBL/GenBank/DDBJ databases">
        <authorList>
            <person name="Kallberg Y."/>
            <person name="Tangrot J."/>
            <person name="Rosling A."/>
        </authorList>
    </citation>
    <scope>NUCLEOTIDE SEQUENCE</scope>
    <source>
        <strain evidence="3">MA453B</strain>
    </source>
</reference>
<dbReference type="EMBL" id="CAJVPY010001682">
    <property type="protein sequence ID" value="CAG8532118.1"/>
    <property type="molecule type" value="Genomic_DNA"/>
</dbReference>
<comment type="cofactor">
    <cofactor evidence="2">
        <name>pyridoxal 5'-phosphate</name>
        <dbReference type="ChEBI" id="CHEBI:597326"/>
    </cofactor>
</comment>
<dbReference type="Pfam" id="PF00343">
    <property type="entry name" value="Phosphorylase"/>
    <property type="match status" value="1"/>
</dbReference>
<comment type="similarity">
    <text evidence="1 2">Belongs to the glycogen phosphorylase family.</text>
</comment>
<dbReference type="GO" id="GO:0005737">
    <property type="term" value="C:cytoplasm"/>
    <property type="evidence" value="ECO:0007669"/>
    <property type="project" value="TreeGrafter"/>
</dbReference>
<proteinExistence type="inferred from homology"/>